<evidence type="ECO:0000259" key="1">
    <source>
        <dbReference type="Pfam" id="PF13840"/>
    </source>
</evidence>
<dbReference type="Gene3D" id="3.30.2130.10">
    <property type="entry name" value="VC0802-like"/>
    <property type="match status" value="1"/>
</dbReference>
<feature type="domain" description="A9CJY8-like N-terminal" evidence="2">
    <location>
        <begin position="13"/>
        <end position="57"/>
    </location>
</feature>
<organism evidence="3 4">
    <name type="scientific">Paracidovorax wautersii</name>
    <dbReference type="NCBI Taxonomy" id="1177982"/>
    <lineage>
        <taxon>Bacteria</taxon>
        <taxon>Pseudomonadati</taxon>
        <taxon>Pseudomonadota</taxon>
        <taxon>Betaproteobacteria</taxon>
        <taxon>Burkholderiales</taxon>
        <taxon>Comamonadaceae</taxon>
        <taxon>Paracidovorax</taxon>
    </lineage>
</organism>
<dbReference type="PANTHER" id="PTHR31131:SF6">
    <property type="entry name" value="CASTOR ACT DOMAIN-CONTAINING PROTEIN"/>
    <property type="match status" value="1"/>
</dbReference>
<dbReference type="Pfam" id="PF21631">
    <property type="entry name" value="A9CJY8-like_N"/>
    <property type="match status" value="1"/>
</dbReference>
<dbReference type="InterPro" id="IPR051719">
    <property type="entry name" value="CASTOR_mTORC1"/>
</dbReference>
<dbReference type="InterPro" id="IPR045865">
    <property type="entry name" value="ACT-like_dom_sf"/>
</dbReference>
<proteinExistence type="predicted"/>
<dbReference type="PANTHER" id="PTHR31131">
    <property type="entry name" value="CHROMOSOME 1, WHOLE GENOME SHOTGUN SEQUENCE"/>
    <property type="match status" value="1"/>
</dbReference>
<dbReference type="Pfam" id="PF13840">
    <property type="entry name" value="ACT_7"/>
    <property type="match status" value="1"/>
</dbReference>
<dbReference type="RefSeq" id="WP_309827050.1">
    <property type="nucleotide sequence ID" value="NZ_JAVIZX010000001.1"/>
</dbReference>
<accession>A0ABU1I8E8</accession>
<comment type="caution">
    <text evidence="3">The sequence shown here is derived from an EMBL/GenBank/DDBJ whole genome shotgun (WGS) entry which is preliminary data.</text>
</comment>
<name>A0ABU1I8E8_9BURK</name>
<evidence type="ECO:0008006" key="5">
    <source>
        <dbReference type="Google" id="ProtNLM"/>
    </source>
</evidence>
<dbReference type="Proteomes" id="UP001267710">
    <property type="component" value="Unassembled WGS sequence"/>
</dbReference>
<protein>
    <recommendedName>
        <fullName evidence="5">Aspartate kinase</fullName>
    </recommendedName>
</protein>
<dbReference type="InterPro" id="IPR049447">
    <property type="entry name" value="A9CJY8-like_N"/>
</dbReference>
<evidence type="ECO:0000313" key="3">
    <source>
        <dbReference type="EMBL" id="MDR6213511.1"/>
    </source>
</evidence>
<sequence length="136" mass="14608">MTTRHITLQPLAGTYAIARLAPDSAFPAWADGPGFVTVSRTRDELSVTCLEERVPADMQADRGWWALRFVGPFAFGATGIVLSVIRPLSENGIGVFVVSTFDGDHLLVQQADRERAWALLCAAGHTLLAPEDAAAT</sequence>
<gene>
    <name evidence="3" type="ORF">QE399_001200</name>
</gene>
<dbReference type="EMBL" id="JAVIZX010000001">
    <property type="protein sequence ID" value="MDR6213511.1"/>
    <property type="molecule type" value="Genomic_DNA"/>
</dbReference>
<evidence type="ECO:0000313" key="4">
    <source>
        <dbReference type="Proteomes" id="UP001267710"/>
    </source>
</evidence>
<dbReference type="PIRSF" id="PIRSF008459">
    <property type="entry name" value="UCP008459"/>
    <property type="match status" value="1"/>
</dbReference>
<evidence type="ECO:0000259" key="2">
    <source>
        <dbReference type="Pfam" id="PF21631"/>
    </source>
</evidence>
<dbReference type="InterPro" id="IPR016540">
    <property type="entry name" value="UCP008459"/>
</dbReference>
<dbReference type="InterPro" id="IPR027795">
    <property type="entry name" value="CASTOR_ACT_dom"/>
</dbReference>
<dbReference type="SUPFAM" id="SSF55021">
    <property type="entry name" value="ACT-like"/>
    <property type="match status" value="2"/>
</dbReference>
<keyword evidence="4" id="KW-1185">Reference proteome</keyword>
<reference evidence="3 4" key="1">
    <citation type="submission" date="2023-08" db="EMBL/GenBank/DDBJ databases">
        <title>Functional and genomic diversity of the sorghum phyllosphere microbiome.</title>
        <authorList>
            <person name="Shade A."/>
        </authorList>
    </citation>
    <scope>NUCLEOTIDE SEQUENCE [LARGE SCALE GENOMIC DNA]</scope>
    <source>
        <strain evidence="3 4">SORGH_AS_0335</strain>
    </source>
</reference>
<feature type="domain" description="CASTOR ACT" evidence="1">
    <location>
        <begin position="60"/>
        <end position="121"/>
    </location>
</feature>